<keyword evidence="3 8" id="KW-0732">Signal</keyword>
<keyword evidence="11" id="KW-1185">Reference proteome</keyword>
<dbReference type="EMBL" id="AJWJ01000614">
    <property type="protein sequence ID" value="KAF2069687.1"/>
    <property type="molecule type" value="Genomic_DNA"/>
</dbReference>
<keyword evidence="6" id="KW-1015">Disulfide bond</keyword>
<comment type="similarity">
    <text evidence="1">Belongs to the peptidase C1 family.</text>
</comment>
<dbReference type="PANTHER" id="PTHR12411">
    <property type="entry name" value="CYSTEINE PROTEASE FAMILY C1-RELATED"/>
    <property type="match status" value="1"/>
</dbReference>
<evidence type="ECO:0000256" key="4">
    <source>
        <dbReference type="ARBA" id="ARBA00022801"/>
    </source>
</evidence>
<evidence type="ECO:0000256" key="6">
    <source>
        <dbReference type="ARBA" id="ARBA00023157"/>
    </source>
</evidence>
<dbReference type="InterPro" id="IPR000169">
    <property type="entry name" value="Pept_cys_AS"/>
</dbReference>
<dbReference type="Gene3D" id="3.90.70.10">
    <property type="entry name" value="Cysteine proteinases"/>
    <property type="match status" value="1"/>
</dbReference>
<keyword evidence="4" id="KW-0378">Hydrolase</keyword>
<dbReference type="Proteomes" id="UP000695562">
    <property type="component" value="Unassembled WGS sequence"/>
</dbReference>
<organism evidence="10 11">
    <name type="scientific">Polysphondylium violaceum</name>
    <dbReference type="NCBI Taxonomy" id="133409"/>
    <lineage>
        <taxon>Eukaryota</taxon>
        <taxon>Amoebozoa</taxon>
        <taxon>Evosea</taxon>
        <taxon>Eumycetozoa</taxon>
        <taxon>Dictyostelia</taxon>
        <taxon>Dictyosteliales</taxon>
        <taxon>Dictyosteliaceae</taxon>
        <taxon>Polysphondylium</taxon>
    </lineage>
</organism>
<dbReference type="CDD" id="cd02620">
    <property type="entry name" value="Peptidase_C1A_CathepsinB"/>
    <property type="match status" value="1"/>
</dbReference>
<keyword evidence="2" id="KW-0645">Protease</keyword>
<feature type="chain" id="PRO_5035240815" description="Peptidase C1A papain C-terminal domain-containing protein" evidence="8">
    <location>
        <begin position="21"/>
        <end position="312"/>
    </location>
</feature>
<name>A0A8J4PKV9_9MYCE</name>
<comment type="caution">
    <text evidence="10">The sequence shown here is derived from an EMBL/GenBank/DDBJ whole genome shotgun (WGS) entry which is preliminary data.</text>
</comment>
<feature type="signal peptide" evidence="8">
    <location>
        <begin position="1"/>
        <end position="20"/>
    </location>
</feature>
<dbReference type="SUPFAM" id="SSF54001">
    <property type="entry name" value="Cysteine proteinases"/>
    <property type="match status" value="1"/>
</dbReference>
<dbReference type="GO" id="GO:0006508">
    <property type="term" value="P:proteolysis"/>
    <property type="evidence" value="ECO:0007669"/>
    <property type="project" value="UniProtKB-KW"/>
</dbReference>
<dbReference type="OrthoDB" id="640249at2759"/>
<accession>A0A8J4PKV9</accession>
<reference evidence="10" key="1">
    <citation type="submission" date="2020-01" db="EMBL/GenBank/DDBJ databases">
        <title>Development of genomics and gene disruption for Polysphondylium violaceum indicates a role for the polyketide synthase stlB in stalk morphogenesis.</title>
        <authorList>
            <person name="Narita B."/>
            <person name="Kawabe Y."/>
            <person name="Kin K."/>
            <person name="Saito T."/>
            <person name="Gibbs R."/>
            <person name="Kuspa A."/>
            <person name="Muzny D."/>
            <person name="Queller D."/>
            <person name="Richards S."/>
            <person name="Strassman J."/>
            <person name="Sucgang R."/>
            <person name="Worley K."/>
            <person name="Schaap P."/>
        </authorList>
    </citation>
    <scope>NUCLEOTIDE SEQUENCE</scope>
    <source>
        <strain evidence="10">QSvi11</strain>
    </source>
</reference>
<dbReference type="PRINTS" id="PR00705">
    <property type="entry name" value="PAPAIN"/>
</dbReference>
<dbReference type="SMART" id="SM00645">
    <property type="entry name" value="Pept_C1"/>
    <property type="match status" value="1"/>
</dbReference>
<proteinExistence type="inferred from homology"/>
<protein>
    <recommendedName>
        <fullName evidence="9">Peptidase C1A papain C-terminal domain-containing protein</fullName>
    </recommendedName>
</protein>
<dbReference type="FunFam" id="3.90.70.10:FF:000081">
    <property type="entry name" value="cathepsin B-like protease 2"/>
    <property type="match status" value="1"/>
</dbReference>
<evidence type="ECO:0000256" key="1">
    <source>
        <dbReference type="ARBA" id="ARBA00008455"/>
    </source>
</evidence>
<sequence length="312" mass="34679">MRGLLVALFISLCLIQISYSFKVVHPATIDRTIHHPTWVEEKNNFFSKTHMKFKSGFKKNPNREEIPALAYSGDISSLPDTFDSRTEWSNCSTIGAIQNQARCGSCWAFGAVSSVSDRFCIHKQEDIQLSFQDLVTCDQSDNGCEGGDDVSAYNFIKKKGIVSAACSPYTIPTCPPAQQPCLNFVSTPKCVQKCQNDTIDYASDKHHLSSIYSIPDVASMMKDLVANGPYEVCFDVYEDFLGYKSGVYQHTTGKFLGGHCVKLLGYGTENNTPYWLLANQWTTYWGDQGFFKILRGKNECGIEAEAVGGIPL</sequence>
<evidence type="ECO:0000256" key="2">
    <source>
        <dbReference type="ARBA" id="ARBA00022670"/>
    </source>
</evidence>
<dbReference type="InterPro" id="IPR000668">
    <property type="entry name" value="Peptidase_C1A_C"/>
</dbReference>
<dbReference type="Pfam" id="PF00112">
    <property type="entry name" value="Peptidase_C1"/>
    <property type="match status" value="1"/>
</dbReference>
<evidence type="ECO:0000313" key="10">
    <source>
        <dbReference type="EMBL" id="KAF2069687.1"/>
    </source>
</evidence>
<evidence type="ECO:0000256" key="5">
    <source>
        <dbReference type="ARBA" id="ARBA00022807"/>
    </source>
</evidence>
<evidence type="ECO:0000256" key="8">
    <source>
        <dbReference type="SAM" id="SignalP"/>
    </source>
</evidence>
<evidence type="ECO:0000256" key="3">
    <source>
        <dbReference type="ARBA" id="ARBA00022729"/>
    </source>
</evidence>
<keyword evidence="7" id="KW-0325">Glycoprotein</keyword>
<dbReference type="InterPro" id="IPR025660">
    <property type="entry name" value="Pept_his_AS"/>
</dbReference>
<gene>
    <name evidence="10" type="ORF">CYY_008995</name>
</gene>
<dbReference type="PROSITE" id="PS00139">
    <property type="entry name" value="THIOL_PROTEASE_CYS"/>
    <property type="match status" value="1"/>
</dbReference>
<evidence type="ECO:0000313" key="11">
    <source>
        <dbReference type="Proteomes" id="UP000695562"/>
    </source>
</evidence>
<evidence type="ECO:0000256" key="7">
    <source>
        <dbReference type="ARBA" id="ARBA00023180"/>
    </source>
</evidence>
<evidence type="ECO:0000259" key="9">
    <source>
        <dbReference type="SMART" id="SM00645"/>
    </source>
</evidence>
<dbReference type="InterPro" id="IPR038765">
    <property type="entry name" value="Papain-like_cys_pep_sf"/>
</dbReference>
<dbReference type="AlphaFoldDB" id="A0A8J4PKV9"/>
<dbReference type="InterPro" id="IPR013128">
    <property type="entry name" value="Peptidase_C1A"/>
</dbReference>
<dbReference type="PROSITE" id="PS00639">
    <property type="entry name" value="THIOL_PROTEASE_HIS"/>
    <property type="match status" value="1"/>
</dbReference>
<keyword evidence="5" id="KW-0788">Thiol protease</keyword>
<dbReference type="GO" id="GO:0008234">
    <property type="term" value="F:cysteine-type peptidase activity"/>
    <property type="evidence" value="ECO:0007669"/>
    <property type="project" value="UniProtKB-KW"/>
</dbReference>
<feature type="domain" description="Peptidase C1A papain C-terminal" evidence="9">
    <location>
        <begin position="78"/>
        <end position="310"/>
    </location>
</feature>